<sequence>MATTTEPIDVSPQLSRVETEVRQSEDLIDIPIGLPREDREKTVYQLNQLLADSIMLKDMYKKHHWQVAGPTFYQIHLLLDRHYGEQVEIVDTVAERIQVLGGAARGMPADVAEKSQIAHPPRGREALTDQLTRLLQAHETICTYCRFIAKAIGERGDLGTEDMVVGDVLRVNEFQAWFIAEHLAPVPLENS</sequence>
<comment type="similarity">
    <text evidence="1 2">Belongs to the Dps family.</text>
</comment>
<dbReference type="CDD" id="cd01043">
    <property type="entry name" value="DPS"/>
    <property type="match status" value="1"/>
</dbReference>
<feature type="domain" description="Ferritin/DPS" evidence="3">
    <location>
        <begin position="45"/>
        <end position="184"/>
    </location>
</feature>
<dbReference type="PANTHER" id="PTHR42932">
    <property type="entry name" value="GENERAL STRESS PROTEIN 20U"/>
    <property type="match status" value="1"/>
</dbReference>
<evidence type="ECO:0000256" key="2">
    <source>
        <dbReference type="RuleBase" id="RU003875"/>
    </source>
</evidence>
<dbReference type="GO" id="GO:0008199">
    <property type="term" value="F:ferric iron binding"/>
    <property type="evidence" value="ECO:0007669"/>
    <property type="project" value="InterPro"/>
</dbReference>
<dbReference type="Gene3D" id="1.20.1260.10">
    <property type="match status" value="1"/>
</dbReference>
<dbReference type="InterPro" id="IPR012347">
    <property type="entry name" value="Ferritin-like"/>
</dbReference>
<dbReference type="OrthoDB" id="9797023at2"/>
<name>A0A517M168_9BACT</name>
<evidence type="ECO:0000313" key="4">
    <source>
        <dbReference type="EMBL" id="QDS88622.1"/>
    </source>
</evidence>
<dbReference type="SUPFAM" id="SSF47240">
    <property type="entry name" value="Ferritin-like"/>
    <property type="match status" value="1"/>
</dbReference>
<dbReference type="InterPro" id="IPR009078">
    <property type="entry name" value="Ferritin-like_SF"/>
</dbReference>
<dbReference type="EC" id="1.16.-.-" evidence="4"/>
<dbReference type="Pfam" id="PF00210">
    <property type="entry name" value="Ferritin"/>
    <property type="match status" value="1"/>
</dbReference>
<dbReference type="InterPro" id="IPR023188">
    <property type="entry name" value="DPS_DNA-bd_CS"/>
</dbReference>
<dbReference type="KEGG" id="ruv:EC9_28130"/>
<dbReference type="InterPro" id="IPR002177">
    <property type="entry name" value="DPS_DNA-bd"/>
</dbReference>
<dbReference type="PANTHER" id="PTHR42932:SF1">
    <property type="entry name" value="GENERAL STRESS PROTEIN 20U"/>
    <property type="match status" value="1"/>
</dbReference>
<keyword evidence="5" id="KW-1185">Reference proteome</keyword>
<dbReference type="PIRSF" id="PIRSF005900">
    <property type="entry name" value="Dps"/>
    <property type="match status" value="1"/>
</dbReference>
<dbReference type="PRINTS" id="PR01346">
    <property type="entry name" value="HELNAPAPROT"/>
</dbReference>
<dbReference type="Proteomes" id="UP000319557">
    <property type="component" value="Chromosome"/>
</dbReference>
<reference evidence="4 5" key="1">
    <citation type="submission" date="2019-02" db="EMBL/GenBank/DDBJ databases">
        <title>Deep-cultivation of Planctomycetes and their phenomic and genomic characterization uncovers novel biology.</title>
        <authorList>
            <person name="Wiegand S."/>
            <person name="Jogler M."/>
            <person name="Boedeker C."/>
            <person name="Pinto D."/>
            <person name="Vollmers J."/>
            <person name="Rivas-Marin E."/>
            <person name="Kohn T."/>
            <person name="Peeters S.H."/>
            <person name="Heuer A."/>
            <person name="Rast P."/>
            <person name="Oberbeckmann S."/>
            <person name="Bunk B."/>
            <person name="Jeske O."/>
            <person name="Meyerdierks A."/>
            <person name="Storesund J.E."/>
            <person name="Kallscheuer N."/>
            <person name="Luecker S."/>
            <person name="Lage O.M."/>
            <person name="Pohl T."/>
            <person name="Merkel B.J."/>
            <person name="Hornburger P."/>
            <person name="Mueller R.-W."/>
            <person name="Bruemmer F."/>
            <person name="Labrenz M."/>
            <person name="Spormann A.M."/>
            <person name="Op den Camp H."/>
            <person name="Overmann J."/>
            <person name="Amann R."/>
            <person name="Jetten M.S.M."/>
            <person name="Mascher T."/>
            <person name="Medema M.H."/>
            <person name="Devos D.P."/>
            <person name="Kaster A.-K."/>
            <person name="Ovreas L."/>
            <person name="Rohde M."/>
            <person name="Galperin M.Y."/>
            <person name="Jogler C."/>
        </authorList>
    </citation>
    <scope>NUCLEOTIDE SEQUENCE [LARGE SCALE GENOMIC DNA]</scope>
    <source>
        <strain evidence="4 5">EC9</strain>
    </source>
</reference>
<dbReference type="EMBL" id="CP036261">
    <property type="protein sequence ID" value="QDS88622.1"/>
    <property type="molecule type" value="Genomic_DNA"/>
</dbReference>
<dbReference type="AlphaFoldDB" id="A0A517M168"/>
<dbReference type="PROSITE" id="PS00819">
    <property type="entry name" value="DPS_2"/>
    <property type="match status" value="1"/>
</dbReference>
<protein>
    <submittedName>
        <fullName evidence="4">DNA protection during starvation protein</fullName>
        <ecNumber evidence="4">1.16.-.-</ecNumber>
    </submittedName>
</protein>
<dbReference type="RefSeq" id="WP_145345965.1">
    <property type="nucleotide sequence ID" value="NZ_CP036261.1"/>
</dbReference>
<dbReference type="InterPro" id="IPR008331">
    <property type="entry name" value="Ferritin_DPS_dom"/>
</dbReference>
<evidence type="ECO:0000313" key="5">
    <source>
        <dbReference type="Proteomes" id="UP000319557"/>
    </source>
</evidence>
<evidence type="ECO:0000256" key="1">
    <source>
        <dbReference type="ARBA" id="ARBA00009497"/>
    </source>
</evidence>
<organism evidence="4 5">
    <name type="scientific">Rosistilla ulvae</name>
    <dbReference type="NCBI Taxonomy" id="1930277"/>
    <lineage>
        <taxon>Bacteria</taxon>
        <taxon>Pseudomonadati</taxon>
        <taxon>Planctomycetota</taxon>
        <taxon>Planctomycetia</taxon>
        <taxon>Pirellulales</taxon>
        <taxon>Pirellulaceae</taxon>
        <taxon>Rosistilla</taxon>
    </lineage>
</organism>
<accession>A0A517M168</accession>
<evidence type="ECO:0000259" key="3">
    <source>
        <dbReference type="Pfam" id="PF00210"/>
    </source>
</evidence>
<dbReference type="GO" id="GO:0016722">
    <property type="term" value="F:oxidoreductase activity, acting on metal ions"/>
    <property type="evidence" value="ECO:0007669"/>
    <property type="project" value="InterPro"/>
</dbReference>
<gene>
    <name evidence="4" type="primary">dps</name>
    <name evidence="4" type="ORF">EC9_28130</name>
</gene>
<keyword evidence="4" id="KW-0560">Oxidoreductase</keyword>
<proteinExistence type="inferred from homology"/>